<dbReference type="Proteomes" id="UP001430356">
    <property type="component" value="Unassembled WGS sequence"/>
</dbReference>
<evidence type="ECO:0000256" key="1">
    <source>
        <dbReference type="SAM" id="MobiDB-lite"/>
    </source>
</evidence>
<feature type="compositionally biased region" description="Basic and acidic residues" evidence="1">
    <location>
        <begin position="127"/>
        <end position="169"/>
    </location>
</feature>
<gene>
    <name evidence="2" type="ORF">NESM_000263200</name>
</gene>
<dbReference type="Pfam" id="PF05932">
    <property type="entry name" value="CesT"/>
    <property type="match status" value="1"/>
</dbReference>
<dbReference type="InterPro" id="IPR010261">
    <property type="entry name" value="Tir_chaperone"/>
</dbReference>
<accession>A0AAW0F6X8</accession>
<dbReference type="SUPFAM" id="SSF69635">
    <property type="entry name" value="Type III secretory system chaperone-like"/>
    <property type="match status" value="1"/>
</dbReference>
<dbReference type="Gene3D" id="3.30.1460.10">
    <property type="match status" value="1"/>
</dbReference>
<feature type="compositionally biased region" description="Low complexity" evidence="1">
    <location>
        <begin position="186"/>
        <end position="200"/>
    </location>
</feature>
<dbReference type="CDD" id="cd16364">
    <property type="entry name" value="T3SC_I-like"/>
    <property type="match status" value="1"/>
</dbReference>
<feature type="region of interest" description="Disordered" evidence="1">
    <location>
        <begin position="72"/>
        <end position="209"/>
    </location>
</feature>
<feature type="compositionally biased region" description="Pro residues" evidence="1">
    <location>
        <begin position="88"/>
        <end position="100"/>
    </location>
</feature>
<dbReference type="CDD" id="cd17039">
    <property type="entry name" value="Ubl_ubiquitin_like"/>
    <property type="match status" value="1"/>
</dbReference>
<evidence type="ECO:0000313" key="2">
    <source>
        <dbReference type="EMBL" id="KAK7201953.1"/>
    </source>
</evidence>
<protein>
    <submittedName>
        <fullName evidence="2">Tir chaperone protein (CesT) family</fullName>
    </submittedName>
</protein>
<feature type="compositionally biased region" description="Polar residues" evidence="1">
    <location>
        <begin position="109"/>
        <end position="121"/>
    </location>
</feature>
<dbReference type="GO" id="GO:0030254">
    <property type="term" value="P:protein secretion by the type III secretion system"/>
    <property type="evidence" value="ECO:0007669"/>
    <property type="project" value="InterPro"/>
</dbReference>
<proteinExistence type="predicted"/>
<evidence type="ECO:0000313" key="3">
    <source>
        <dbReference type="Proteomes" id="UP001430356"/>
    </source>
</evidence>
<sequence length="348" mass="37728">MEEKQAFFVESTDGRKFKMVIRGDLGKLSVAKVRRYLKSYGVPENQDLLAGKLVLEDDMLGEQFGLQNDGVLHLRDPASPHRLQPTSASPPPPPSPPQQPPRIVSSPSAGLSSTTRQQQPLSYAPHEAWRAPRDEAPARDVQAMEREMERLRRQADAAEARSADLERQLAESAKAVATASSPPPRGSAVAGGSSSSSRSRGQGGGSAAEDVDGLQVAKASLAGLAQKLQVTLQFDKNLTCVVGTDEDFSILLTYDPATERLYLYSSLLTELPEDLRLRMKLYEVLLEGSLLGREVCGGGIGISTQNSVVVLTTSLPIRHCDAAALCDVLPTFVETLGRWRELVDELLR</sequence>
<organism evidence="2 3">
    <name type="scientific">Novymonas esmeraldas</name>
    <dbReference type="NCBI Taxonomy" id="1808958"/>
    <lineage>
        <taxon>Eukaryota</taxon>
        <taxon>Discoba</taxon>
        <taxon>Euglenozoa</taxon>
        <taxon>Kinetoplastea</taxon>
        <taxon>Metakinetoplastina</taxon>
        <taxon>Trypanosomatida</taxon>
        <taxon>Trypanosomatidae</taxon>
        <taxon>Novymonas</taxon>
    </lineage>
</organism>
<dbReference type="AlphaFoldDB" id="A0AAW0F6X8"/>
<dbReference type="EMBL" id="JAECZO010000022">
    <property type="protein sequence ID" value="KAK7201953.1"/>
    <property type="molecule type" value="Genomic_DNA"/>
</dbReference>
<name>A0AAW0F6X8_9TRYP</name>
<reference evidence="2 3" key="1">
    <citation type="journal article" date="2021" name="MBio">
        <title>A New Model Trypanosomatid, Novymonas esmeraldas: Genomic Perception of Its 'Candidatus Pandoraea novymonadis' Endosymbiont.</title>
        <authorList>
            <person name="Zakharova A."/>
            <person name="Saura A."/>
            <person name="Butenko A."/>
            <person name="Podesvova L."/>
            <person name="Warmusova S."/>
            <person name="Kostygov A.Y."/>
            <person name="Nenarokova A."/>
            <person name="Lukes J."/>
            <person name="Opperdoes F.R."/>
            <person name="Yurchenko V."/>
        </authorList>
    </citation>
    <scope>NUCLEOTIDE SEQUENCE [LARGE SCALE GENOMIC DNA]</scope>
    <source>
        <strain evidence="2 3">E262AT.01</strain>
    </source>
</reference>
<keyword evidence="3" id="KW-1185">Reference proteome</keyword>
<comment type="caution">
    <text evidence="2">The sequence shown here is derived from an EMBL/GenBank/DDBJ whole genome shotgun (WGS) entry which is preliminary data.</text>
</comment>